<gene>
    <name evidence="1" type="ORF">BaRGS_00029831</name>
</gene>
<proteinExistence type="predicted"/>
<evidence type="ECO:0000313" key="1">
    <source>
        <dbReference type="EMBL" id="KAK7478964.1"/>
    </source>
</evidence>
<organism evidence="1 2">
    <name type="scientific">Batillaria attramentaria</name>
    <dbReference type="NCBI Taxonomy" id="370345"/>
    <lineage>
        <taxon>Eukaryota</taxon>
        <taxon>Metazoa</taxon>
        <taxon>Spiralia</taxon>
        <taxon>Lophotrochozoa</taxon>
        <taxon>Mollusca</taxon>
        <taxon>Gastropoda</taxon>
        <taxon>Caenogastropoda</taxon>
        <taxon>Sorbeoconcha</taxon>
        <taxon>Cerithioidea</taxon>
        <taxon>Batillariidae</taxon>
        <taxon>Batillaria</taxon>
    </lineage>
</organism>
<keyword evidence="2" id="KW-1185">Reference proteome</keyword>
<dbReference type="EMBL" id="JACVVK020000314">
    <property type="protein sequence ID" value="KAK7478964.1"/>
    <property type="molecule type" value="Genomic_DNA"/>
</dbReference>
<evidence type="ECO:0000313" key="2">
    <source>
        <dbReference type="Proteomes" id="UP001519460"/>
    </source>
</evidence>
<accession>A0ABD0JW61</accession>
<name>A0ABD0JW61_9CAEN</name>
<protein>
    <recommendedName>
        <fullName evidence="3">Secreted protein</fullName>
    </recommendedName>
</protein>
<evidence type="ECO:0008006" key="3">
    <source>
        <dbReference type="Google" id="ProtNLM"/>
    </source>
</evidence>
<dbReference type="Proteomes" id="UP001519460">
    <property type="component" value="Unassembled WGS sequence"/>
</dbReference>
<comment type="caution">
    <text evidence="1">The sequence shown here is derived from an EMBL/GenBank/DDBJ whole genome shotgun (WGS) entry which is preliminary data.</text>
</comment>
<sequence>MRLALTTDRLLPCLACLAGRPSAPLTCSSVSRPLVWQKTMSVLVSPPASILTVTVCRLVMPTVARTYALSGTGVDARRPYYCSVYVVS</sequence>
<dbReference type="AlphaFoldDB" id="A0ABD0JW61"/>
<reference evidence="1 2" key="1">
    <citation type="journal article" date="2023" name="Sci. Data">
        <title>Genome assembly of the Korean intertidal mud-creeper Batillaria attramentaria.</title>
        <authorList>
            <person name="Patra A.K."/>
            <person name="Ho P.T."/>
            <person name="Jun S."/>
            <person name="Lee S.J."/>
            <person name="Kim Y."/>
            <person name="Won Y.J."/>
        </authorList>
    </citation>
    <scope>NUCLEOTIDE SEQUENCE [LARGE SCALE GENOMIC DNA]</scope>
    <source>
        <strain evidence="1">Wonlab-2016</strain>
    </source>
</reference>